<dbReference type="GO" id="GO:0065002">
    <property type="term" value="P:intracellular protein transmembrane transport"/>
    <property type="evidence" value="ECO:0007669"/>
    <property type="project" value="UniProtKB-UniRule"/>
</dbReference>
<dbReference type="KEGG" id="nth:Nther_0179"/>
<evidence type="ECO:0000313" key="11">
    <source>
        <dbReference type="Proteomes" id="UP000001683"/>
    </source>
</evidence>
<dbReference type="InterPro" id="IPR038379">
    <property type="entry name" value="SecE_sf"/>
</dbReference>
<evidence type="ECO:0000313" key="10">
    <source>
        <dbReference type="EMBL" id="ACB83778.1"/>
    </source>
</evidence>
<dbReference type="PANTHER" id="PTHR33910">
    <property type="entry name" value="PROTEIN TRANSLOCASE SUBUNIT SECE"/>
    <property type="match status" value="1"/>
</dbReference>
<dbReference type="eggNOG" id="COG0690">
    <property type="taxonomic scope" value="Bacteria"/>
</dbReference>
<keyword evidence="6 9" id="KW-1133">Transmembrane helix</keyword>
<evidence type="ECO:0000256" key="7">
    <source>
        <dbReference type="ARBA" id="ARBA00023010"/>
    </source>
</evidence>
<accession>B2A4C4</accession>
<evidence type="ECO:0000256" key="4">
    <source>
        <dbReference type="ARBA" id="ARBA00022692"/>
    </source>
</evidence>
<dbReference type="InterPro" id="IPR005807">
    <property type="entry name" value="SecE_bac"/>
</dbReference>
<dbReference type="GO" id="GO:0006605">
    <property type="term" value="P:protein targeting"/>
    <property type="evidence" value="ECO:0007669"/>
    <property type="project" value="UniProtKB-UniRule"/>
</dbReference>
<sequence length="63" mass="7338">MGLIRKALKFLRETKIELKKVNWPNRQQLITYTGVVLMTVAIVGVYFWILDTAFIGIIQLMIQ</sequence>
<evidence type="ECO:0000256" key="8">
    <source>
        <dbReference type="ARBA" id="ARBA00023136"/>
    </source>
</evidence>
<dbReference type="InParanoid" id="B2A4C4"/>
<gene>
    <name evidence="9" type="primary">secE</name>
    <name evidence="10" type="ordered locus">Nther_0179</name>
</gene>
<comment type="subunit">
    <text evidence="9">Component of the Sec protein translocase complex. Heterotrimer consisting of SecY, SecE and SecG subunits. The heterotrimers can form oligomers, although 1 heterotrimer is thought to be able to translocate proteins. Interacts with the ribosome. Interacts with SecDF, and other proteins may be involved. Interacts with SecA.</text>
</comment>
<dbReference type="InterPro" id="IPR001901">
    <property type="entry name" value="Translocase_SecE/Sec61-g"/>
</dbReference>
<dbReference type="NCBIfam" id="TIGR00964">
    <property type="entry name" value="secE_bact"/>
    <property type="match status" value="1"/>
</dbReference>
<keyword evidence="5 9" id="KW-0653">Protein transport</keyword>
<proteinExistence type="inferred from homology"/>
<keyword evidence="8 9" id="KW-0472">Membrane</keyword>
<comment type="subcellular location">
    <subcellularLocation>
        <location evidence="9">Cell membrane</location>
        <topology evidence="9">Single-pass membrane protein</topology>
    </subcellularLocation>
    <subcellularLocation>
        <location evidence="1">Membrane</location>
    </subcellularLocation>
</comment>
<keyword evidence="7 9" id="KW-0811">Translocation</keyword>
<dbReference type="Gene3D" id="1.20.5.1030">
    <property type="entry name" value="Preprotein translocase secy subunit"/>
    <property type="match status" value="1"/>
</dbReference>
<evidence type="ECO:0000256" key="3">
    <source>
        <dbReference type="ARBA" id="ARBA00022475"/>
    </source>
</evidence>
<dbReference type="Proteomes" id="UP000001683">
    <property type="component" value="Chromosome"/>
</dbReference>
<keyword evidence="4 9" id="KW-0812">Transmembrane</keyword>
<keyword evidence="2 9" id="KW-0813">Transport</keyword>
<dbReference type="AlphaFoldDB" id="B2A4C4"/>
<evidence type="ECO:0000256" key="2">
    <source>
        <dbReference type="ARBA" id="ARBA00022448"/>
    </source>
</evidence>
<dbReference type="PRINTS" id="PR01650">
    <property type="entry name" value="SECETRNLCASE"/>
</dbReference>
<dbReference type="Pfam" id="PF00584">
    <property type="entry name" value="SecE"/>
    <property type="match status" value="1"/>
</dbReference>
<dbReference type="GO" id="GO:0009306">
    <property type="term" value="P:protein secretion"/>
    <property type="evidence" value="ECO:0007669"/>
    <property type="project" value="UniProtKB-UniRule"/>
</dbReference>
<keyword evidence="11" id="KW-1185">Reference proteome</keyword>
<dbReference type="EMBL" id="CP001034">
    <property type="protein sequence ID" value="ACB83778.1"/>
    <property type="molecule type" value="Genomic_DNA"/>
</dbReference>
<protein>
    <recommendedName>
        <fullName evidence="9">Protein translocase subunit SecE</fullName>
    </recommendedName>
</protein>
<feature type="transmembrane region" description="Helical" evidence="9">
    <location>
        <begin position="29"/>
        <end position="62"/>
    </location>
</feature>
<evidence type="ECO:0000256" key="6">
    <source>
        <dbReference type="ARBA" id="ARBA00022989"/>
    </source>
</evidence>
<organism evidence="10 11">
    <name type="scientific">Natranaerobius thermophilus (strain ATCC BAA-1301 / DSM 18059 / JW/NM-WN-LF)</name>
    <dbReference type="NCBI Taxonomy" id="457570"/>
    <lineage>
        <taxon>Bacteria</taxon>
        <taxon>Bacillati</taxon>
        <taxon>Bacillota</taxon>
        <taxon>Clostridia</taxon>
        <taxon>Natranaerobiales</taxon>
        <taxon>Natranaerobiaceae</taxon>
        <taxon>Natranaerobius</taxon>
    </lineage>
</organism>
<evidence type="ECO:0000256" key="1">
    <source>
        <dbReference type="ARBA" id="ARBA00004370"/>
    </source>
</evidence>
<reference evidence="10 11" key="1">
    <citation type="submission" date="2008-04" db="EMBL/GenBank/DDBJ databases">
        <title>Complete sequence of chromosome of Natranaerobius thermophilus JW/NM-WN-LF.</title>
        <authorList>
            <consortium name="US DOE Joint Genome Institute"/>
            <person name="Copeland A."/>
            <person name="Lucas S."/>
            <person name="Lapidus A."/>
            <person name="Glavina del Rio T."/>
            <person name="Dalin E."/>
            <person name="Tice H."/>
            <person name="Bruce D."/>
            <person name="Goodwin L."/>
            <person name="Pitluck S."/>
            <person name="Chertkov O."/>
            <person name="Brettin T."/>
            <person name="Detter J.C."/>
            <person name="Han C."/>
            <person name="Kuske C.R."/>
            <person name="Schmutz J."/>
            <person name="Larimer F."/>
            <person name="Land M."/>
            <person name="Hauser L."/>
            <person name="Kyrpides N."/>
            <person name="Lykidis A."/>
            <person name="Mesbah N.M."/>
            <person name="Wiegel J."/>
        </authorList>
    </citation>
    <scope>NUCLEOTIDE SEQUENCE [LARGE SCALE GENOMIC DNA]</scope>
    <source>
        <strain evidence="11">ATCC BAA-1301 / DSM 18059 / JW/NM-WN-LF</strain>
    </source>
</reference>
<dbReference type="GO" id="GO:0008320">
    <property type="term" value="F:protein transmembrane transporter activity"/>
    <property type="evidence" value="ECO:0007669"/>
    <property type="project" value="UniProtKB-UniRule"/>
</dbReference>
<dbReference type="STRING" id="457570.Nther_0179"/>
<dbReference type="PANTHER" id="PTHR33910:SF1">
    <property type="entry name" value="PROTEIN TRANSLOCASE SUBUNIT SECE"/>
    <property type="match status" value="1"/>
</dbReference>
<evidence type="ECO:0000256" key="5">
    <source>
        <dbReference type="ARBA" id="ARBA00022927"/>
    </source>
</evidence>
<dbReference type="GO" id="GO:0005886">
    <property type="term" value="C:plasma membrane"/>
    <property type="evidence" value="ECO:0007669"/>
    <property type="project" value="UniProtKB-SubCell"/>
</dbReference>
<dbReference type="RefSeq" id="WP_012446669.1">
    <property type="nucleotide sequence ID" value="NC_010718.1"/>
</dbReference>
<name>B2A4C4_NATTJ</name>
<dbReference type="OrthoDB" id="9799073at2"/>
<dbReference type="FunCoup" id="B2A4C4">
    <property type="interactions" value="39"/>
</dbReference>
<dbReference type="HAMAP" id="MF_00422">
    <property type="entry name" value="SecE"/>
    <property type="match status" value="1"/>
</dbReference>
<keyword evidence="3 9" id="KW-1003">Cell membrane</keyword>
<evidence type="ECO:0000256" key="9">
    <source>
        <dbReference type="HAMAP-Rule" id="MF_00422"/>
    </source>
</evidence>
<reference evidence="10 11" key="2">
    <citation type="journal article" date="2011" name="J. Bacteriol.">
        <title>Complete genome sequence of the anaerobic, halophilic alkalithermophile Natranaerobius thermophilus JW/NM-WN-LF.</title>
        <authorList>
            <person name="Zhao B."/>
            <person name="Mesbah N.M."/>
            <person name="Dalin E."/>
            <person name="Goodwin L."/>
            <person name="Nolan M."/>
            <person name="Pitluck S."/>
            <person name="Chertkov O."/>
            <person name="Brettin T.S."/>
            <person name="Han J."/>
            <person name="Larimer F.W."/>
            <person name="Land M.L."/>
            <person name="Hauser L."/>
            <person name="Kyrpides N."/>
            <person name="Wiegel J."/>
        </authorList>
    </citation>
    <scope>NUCLEOTIDE SEQUENCE [LARGE SCALE GENOMIC DNA]</scope>
    <source>
        <strain evidence="11">ATCC BAA-1301 / DSM 18059 / JW/NM-WN-LF</strain>
    </source>
</reference>
<comment type="function">
    <text evidence="9">Essential subunit of the Sec protein translocation channel SecYEG. Clamps together the 2 halves of SecY. May contact the channel plug during translocation.</text>
</comment>
<dbReference type="HOGENOM" id="CLU_113663_8_0_9"/>
<comment type="similarity">
    <text evidence="9">Belongs to the SecE/SEC61-gamma family.</text>
</comment>
<dbReference type="GO" id="GO:0043952">
    <property type="term" value="P:protein transport by the Sec complex"/>
    <property type="evidence" value="ECO:0007669"/>
    <property type="project" value="UniProtKB-UniRule"/>
</dbReference>